<evidence type="ECO:0000313" key="3">
    <source>
        <dbReference type="Proteomes" id="UP000829542"/>
    </source>
</evidence>
<sequence>MSEAIRHGLKKTGWFRVAVSGETVDGRVITAQEIIEMAETYDPEVYGARINLDHIRGWYIDSEFKMYGDVFSVKSEEITLFGEKRQALYVQLGVSQDLVAINKKGQKIYSSIEMNRNFAGKGKAYLVGLACTDNPASLGTDVLQFSALFGVETFKTDPHEADFSFSEDEETTEEKKFSIKRFVADLFKEKASETFNQEDLEGAFSEIAKVFDEREESLNSKFKTQQTAFEELRTEFNTLKEKLSKEPAKTQTFTPVVQLENPNSDGFGKTEY</sequence>
<evidence type="ECO:0000256" key="1">
    <source>
        <dbReference type="SAM" id="MobiDB-lite"/>
    </source>
</evidence>
<organism evidence="2 3">
    <name type="scientific">Ignatzschineria rhizosphaerae</name>
    <dbReference type="NCBI Taxonomy" id="2923279"/>
    <lineage>
        <taxon>Bacteria</taxon>
        <taxon>Pseudomonadati</taxon>
        <taxon>Pseudomonadota</taxon>
        <taxon>Gammaproteobacteria</taxon>
        <taxon>Cardiobacteriales</taxon>
        <taxon>Ignatzschineriaceae</taxon>
        <taxon>Ignatzschineria</taxon>
    </lineage>
</organism>
<reference evidence="2 3" key="1">
    <citation type="submission" date="2022-03" db="EMBL/GenBank/DDBJ databases">
        <title>Ignatzschineria rhizosphaerae HR5S32.</title>
        <authorList>
            <person name="Sun J.Q."/>
            <person name="Feng J.Y."/>
        </authorList>
    </citation>
    <scope>NUCLEOTIDE SEQUENCE [LARGE SCALE GENOMIC DNA]</scope>
    <source>
        <strain evidence="2 3">HR5S32</strain>
    </source>
</reference>
<accession>A0ABY3WY07</accession>
<dbReference type="Pfam" id="PF05929">
    <property type="entry name" value="Phage_GPO"/>
    <property type="match status" value="1"/>
</dbReference>
<protein>
    <submittedName>
        <fullName evidence="2">GPO family capsid scaffolding protein</fullName>
    </submittedName>
</protein>
<gene>
    <name evidence="2" type="ORF">MMG00_09725</name>
</gene>
<dbReference type="RefSeq" id="WP_242147800.1">
    <property type="nucleotide sequence ID" value="NZ_CP093379.1"/>
</dbReference>
<proteinExistence type="predicted"/>
<dbReference type="Proteomes" id="UP000829542">
    <property type="component" value="Chromosome"/>
</dbReference>
<keyword evidence="3" id="KW-1185">Reference proteome</keyword>
<evidence type="ECO:0000313" key="2">
    <source>
        <dbReference type="EMBL" id="UNM95498.1"/>
    </source>
</evidence>
<feature type="compositionally biased region" description="Polar residues" evidence="1">
    <location>
        <begin position="250"/>
        <end position="264"/>
    </location>
</feature>
<name>A0ABY3WY07_9GAMM</name>
<dbReference type="InterPro" id="IPR009228">
    <property type="entry name" value="Capsid_scaffold_GpO"/>
</dbReference>
<feature type="region of interest" description="Disordered" evidence="1">
    <location>
        <begin position="250"/>
        <end position="272"/>
    </location>
</feature>
<dbReference type="EMBL" id="CP093379">
    <property type="protein sequence ID" value="UNM95498.1"/>
    <property type="molecule type" value="Genomic_DNA"/>
</dbReference>